<gene>
    <name evidence="1" type="ORF">LCGC14_0342880</name>
</gene>
<protein>
    <submittedName>
        <fullName evidence="1">Uncharacterized protein</fullName>
    </submittedName>
</protein>
<dbReference type="AlphaFoldDB" id="A0A0F9TCT9"/>
<dbReference type="EMBL" id="LAZR01000252">
    <property type="protein sequence ID" value="KKN79100.1"/>
    <property type="molecule type" value="Genomic_DNA"/>
</dbReference>
<name>A0A0F9TCT9_9ZZZZ</name>
<proteinExistence type="predicted"/>
<evidence type="ECO:0000313" key="1">
    <source>
        <dbReference type="EMBL" id="KKN79100.1"/>
    </source>
</evidence>
<organism evidence="1">
    <name type="scientific">marine sediment metagenome</name>
    <dbReference type="NCBI Taxonomy" id="412755"/>
    <lineage>
        <taxon>unclassified sequences</taxon>
        <taxon>metagenomes</taxon>
        <taxon>ecological metagenomes</taxon>
    </lineage>
</organism>
<reference evidence="1" key="1">
    <citation type="journal article" date="2015" name="Nature">
        <title>Complex archaea that bridge the gap between prokaryotes and eukaryotes.</title>
        <authorList>
            <person name="Spang A."/>
            <person name="Saw J.H."/>
            <person name="Jorgensen S.L."/>
            <person name="Zaremba-Niedzwiedzka K."/>
            <person name="Martijn J."/>
            <person name="Lind A.E."/>
            <person name="van Eijk R."/>
            <person name="Schleper C."/>
            <person name="Guy L."/>
            <person name="Ettema T.J."/>
        </authorList>
    </citation>
    <scope>NUCLEOTIDE SEQUENCE</scope>
</reference>
<sequence length="61" mass="7184">MMVHEKIPFLSNETIHNIASYKGDLQQYRLELVRDRDELQNKIDWADDQINSCGQLLKIVP</sequence>
<comment type="caution">
    <text evidence="1">The sequence shown here is derived from an EMBL/GenBank/DDBJ whole genome shotgun (WGS) entry which is preliminary data.</text>
</comment>
<accession>A0A0F9TCT9</accession>